<sequence>MKYRQMSERPHLDVWVPTVEDPGLAPTGHEVVSLLVHYAPYDLAGGWTDDARKQLLARAMEVLEGAAPGVGSQLVSAEVLSPADIEAQYGIAGGHIHHVEHALDQLLFMRPAPAVAHYRTPVRGLYLCGAGGHPGGGLSGMPGALAAQAILRA</sequence>
<name>A0A937X895_9BACT</name>
<comment type="caution">
    <text evidence="1">The sequence shown here is derived from an EMBL/GenBank/DDBJ whole genome shotgun (WGS) entry which is preliminary data.</text>
</comment>
<evidence type="ECO:0000313" key="2">
    <source>
        <dbReference type="Proteomes" id="UP000703893"/>
    </source>
</evidence>
<proteinExistence type="predicted"/>
<evidence type="ECO:0000313" key="1">
    <source>
        <dbReference type="EMBL" id="MBM3275940.1"/>
    </source>
</evidence>
<evidence type="ECO:0008006" key="3">
    <source>
        <dbReference type="Google" id="ProtNLM"/>
    </source>
</evidence>
<accession>A0A937X895</accession>
<reference evidence="1 2" key="1">
    <citation type="submission" date="2019-03" db="EMBL/GenBank/DDBJ databases">
        <title>Lake Tanganyika Metagenome-Assembled Genomes (MAGs).</title>
        <authorList>
            <person name="Tran P."/>
        </authorList>
    </citation>
    <scope>NUCLEOTIDE SEQUENCE [LARGE SCALE GENOMIC DNA]</scope>
    <source>
        <strain evidence="1">K_DeepCast_65m_m2_236</strain>
    </source>
</reference>
<dbReference type="EMBL" id="VGJX01000788">
    <property type="protein sequence ID" value="MBM3275940.1"/>
    <property type="molecule type" value="Genomic_DNA"/>
</dbReference>
<protein>
    <recommendedName>
        <fullName evidence="3">NAD(P)/FAD-dependent oxidoreductase</fullName>
    </recommendedName>
</protein>
<dbReference type="PANTHER" id="PTHR10668">
    <property type="entry name" value="PHYTOENE DEHYDROGENASE"/>
    <property type="match status" value="1"/>
</dbReference>
<dbReference type="PANTHER" id="PTHR10668:SF103">
    <property type="entry name" value="PYRIDINE NUCLEOTIDE-DISULFIDE OXIDOREDUCTASE DOMAIN-CONTAINING PROTEIN 2"/>
    <property type="match status" value="1"/>
</dbReference>
<dbReference type="AlphaFoldDB" id="A0A937X895"/>
<organism evidence="1 2">
    <name type="scientific">Candidatus Tanganyikabacteria bacterium</name>
    <dbReference type="NCBI Taxonomy" id="2961651"/>
    <lineage>
        <taxon>Bacteria</taxon>
        <taxon>Bacillati</taxon>
        <taxon>Candidatus Sericytochromatia</taxon>
        <taxon>Candidatus Tanganyikabacteria</taxon>
    </lineage>
</organism>
<dbReference type="Proteomes" id="UP000703893">
    <property type="component" value="Unassembled WGS sequence"/>
</dbReference>
<gene>
    <name evidence="1" type="ORF">FJZ00_12365</name>
</gene>